<reference evidence="1" key="1">
    <citation type="submission" date="2022-07" db="EMBL/GenBank/DDBJ databases">
        <title>Genome Sequence of Phlebia brevispora.</title>
        <authorList>
            <person name="Buettner E."/>
        </authorList>
    </citation>
    <scope>NUCLEOTIDE SEQUENCE</scope>
    <source>
        <strain evidence="1">MPL23</strain>
    </source>
</reference>
<name>A0ACC1RR76_9APHY</name>
<dbReference type="EMBL" id="JANHOG010002277">
    <property type="protein sequence ID" value="KAJ3525085.1"/>
    <property type="molecule type" value="Genomic_DNA"/>
</dbReference>
<accession>A0ACC1RR76</accession>
<sequence>MHSLKSEVSASDDDAPAPHGIIKLWRDGRSAFSTLVNHLKRTGVGLVCAVGYFDPGNWGVDLQAGSQYGYKLLFIVLLSGIFATFLQIIATRLGVVTGRDLATHCRLLLHDRPKHKKLFRWLLFYPLYALAESAIVATDLAELIGSATALCLLFPTLPLWAGVLITASDVLALLAIRDPLGRRPVRLFECVIASMVFIVLICMAIIISRVGVNWGEAFFGFVPSHTVVESGALYTSIGIIGATVMPHGIFLGSHLATQDRLGMEFTRDANPDFEDVAEDVADQKWQHRYFGHIIYNCRTAFRIIPVSHYKDVPKTHADHVNPPYSFVRAHLYHGMIDIGVNLLGIAVAVNALIVILASAVFYYGVGNNSSGPASLFDAYDLLRSILGKGVGIILSPKASSNGVSP</sequence>
<keyword evidence="2" id="KW-1185">Reference proteome</keyword>
<evidence type="ECO:0000313" key="2">
    <source>
        <dbReference type="Proteomes" id="UP001148662"/>
    </source>
</evidence>
<organism evidence="1 2">
    <name type="scientific">Phlebia brevispora</name>
    <dbReference type="NCBI Taxonomy" id="194682"/>
    <lineage>
        <taxon>Eukaryota</taxon>
        <taxon>Fungi</taxon>
        <taxon>Dikarya</taxon>
        <taxon>Basidiomycota</taxon>
        <taxon>Agaricomycotina</taxon>
        <taxon>Agaricomycetes</taxon>
        <taxon>Polyporales</taxon>
        <taxon>Meruliaceae</taxon>
        <taxon>Phlebia</taxon>
    </lineage>
</organism>
<protein>
    <submittedName>
        <fullName evidence="1">Uncharacterized protein</fullName>
    </submittedName>
</protein>
<evidence type="ECO:0000313" key="1">
    <source>
        <dbReference type="EMBL" id="KAJ3525085.1"/>
    </source>
</evidence>
<proteinExistence type="predicted"/>
<gene>
    <name evidence="1" type="ORF">NM688_g8459</name>
</gene>
<comment type="caution">
    <text evidence="1">The sequence shown here is derived from an EMBL/GenBank/DDBJ whole genome shotgun (WGS) entry which is preliminary data.</text>
</comment>
<dbReference type="Proteomes" id="UP001148662">
    <property type="component" value="Unassembled WGS sequence"/>
</dbReference>